<accession>A0A5N3P6L8</accession>
<evidence type="ECO:0000256" key="4">
    <source>
        <dbReference type="ARBA" id="ARBA00022840"/>
    </source>
</evidence>
<dbReference type="InterPro" id="IPR003593">
    <property type="entry name" value="AAA+_ATPase"/>
</dbReference>
<dbReference type="AlphaFoldDB" id="A0A5N3P6L8"/>
<evidence type="ECO:0000256" key="5">
    <source>
        <dbReference type="ARBA" id="ARBA00022970"/>
    </source>
</evidence>
<dbReference type="RefSeq" id="WP_150947444.1">
    <property type="nucleotide sequence ID" value="NZ_VCMV01000037.1"/>
</dbReference>
<evidence type="ECO:0000256" key="2">
    <source>
        <dbReference type="ARBA" id="ARBA00022448"/>
    </source>
</evidence>
<evidence type="ECO:0000313" key="8">
    <source>
        <dbReference type="Proteomes" id="UP000325684"/>
    </source>
</evidence>
<comment type="caution">
    <text evidence="7">The sequence shown here is derived from an EMBL/GenBank/DDBJ whole genome shotgun (WGS) entry which is preliminary data.</text>
</comment>
<dbReference type="GO" id="GO:0005524">
    <property type="term" value="F:ATP binding"/>
    <property type="evidence" value="ECO:0007669"/>
    <property type="project" value="UniProtKB-KW"/>
</dbReference>
<dbReference type="OrthoDB" id="7846240at2"/>
<dbReference type="PANTHER" id="PTHR43820">
    <property type="entry name" value="HIGH-AFFINITY BRANCHED-CHAIN AMINO ACID TRANSPORT ATP-BINDING PROTEIN LIVF"/>
    <property type="match status" value="1"/>
</dbReference>
<dbReference type="InterPro" id="IPR003439">
    <property type="entry name" value="ABC_transporter-like_ATP-bd"/>
</dbReference>
<keyword evidence="2" id="KW-0813">Transport</keyword>
<evidence type="ECO:0000256" key="1">
    <source>
        <dbReference type="ARBA" id="ARBA00005417"/>
    </source>
</evidence>
<dbReference type="InterPro" id="IPR052156">
    <property type="entry name" value="BCAA_Transport_ATP-bd_LivF"/>
</dbReference>
<dbReference type="PANTHER" id="PTHR43820:SF4">
    <property type="entry name" value="HIGH-AFFINITY BRANCHED-CHAIN AMINO ACID TRANSPORT ATP-BINDING PROTEIN LIVF"/>
    <property type="match status" value="1"/>
</dbReference>
<protein>
    <submittedName>
        <fullName evidence="7">ABC transporter ATP-binding protein</fullName>
    </submittedName>
</protein>
<dbReference type="Pfam" id="PF00005">
    <property type="entry name" value="ABC_tran"/>
    <property type="match status" value="1"/>
</dbReference>
<reference evidence="7 8" key="1">
    <citation type="journal article" date="2019" name="Microorganisms">
        <title>Genome Insights into the Novel Species Microvirga brassicacearum, a Rapeseed Endophyte with Biotechnological Potential.</title>
        <authorList>
            <person name="Jimenez-Gomez A."/>
            <person name="Saati-Santamaria Z."/>
            <person name="Igual J.M."/>
            <person name="Rivas R."/>
            <person name="Mateos P.F."/>
            <person name="Garcia-Fraile P."/>
        </authorList>
    </citation>
    <scope>NUCLEOTIDE SEQUENCE [LARGE SCALE GENOMIC DNA]</scope>
    <source>
        <strain evidence="7 8">CDVBN77</strain>
    </source>
</reference>
<sequence>MQCDDHDGELLIKTRASKPLAALLGAHGLRYAYRGIQAVHDVSITVGEGEIVALLGANGAGKSTTVKMIAGALRPAAGAVSWAGKNVTGFPSYAMVQEGVTLVPEGRLVFQHMTVEENLQVGGHVRRARAEFAVNFERVLEVFPRLAERRRQNAGSLSGGEQQMVAIARGMMSSPRLMILDEPSLGLSPLLVQHMFELIRRLNQQGISILLVEQNAQQSLRIADRAYVLEKGRVVLAGTGQEMLVNPFVKQAFLGL</sequence>
<keyword evidence="5" id="KW-0029">Amino-acid transport</keyword>
<keyword evidence="3" id="KW-0547">Nucleotide-binding</keyword>
<dbReference type="SMART" id="SM00382">
    <property type="entry name" value="AAA"/>
    <property type="match status" value="1"/>
</dbReference>
<keyword evidence="4 7" id="KW-0067">ATP-binding</keyword>
<dbReference type="GO" id="GO:0016887">
    <property type="term" value="F:ATP hydrolysis activity"/>
    <property type="evidence" value="ECO:0007669"/>
    <property type="project" value="InterPro"/>
</dbReference>
<dbReference type="PROSITE" id="PS00211">
    <property type="entry name" value="ABC_TRANSPORTER_1"/>
    <property type="match status" value="1"/>
</dbReference>
<dbReference type="Proteomes" id="UP000325684">
    <property type="component" value="Unassembled WGS sequence"/>
</dbReference>
<keyword evidence="8" id="KW-1185">Reference proteome</keyword>
<evidence type="ECO:0000256" key="3">
    <source>
        <dbReference type="ARBA" id="ARBA00022741"/>
    </source>
</evidence>
<dbReference type="GO" id="GO:0015658">
    <property type="term" value="F:branched-chain amino acid transmembrane transporter activity"/>
    <property type="evidence" value="ECO:0007669"/>
    <property type="project" value="TreeGrafter"/>
</dbReference>
<dbReference type="InterPro" id="IPR017871">
    <property type="entry name" value="ABC_transporter-like_CS"/>
</dbReference>
<evidence type="ECO:0000259" key="6">
    <source>
        <dbReference type="PROSITE" id="PS50893"/>
    </source>
</evidence>
<proteinExistence type="inferred from homology"/>
<dbReference type="Gene3D" id="3.40.50.300">
    <property type="entry name" value="P-loop containing nucleotide triphosphate hydrolases"/>
    <property type="match status" value="1"/>
</dbReference>
<comment type="similarity">
    <text evidence="1">Belongs to the ABC transporter superfamily.</text>
</comment>
<dbReference type="SUPFAM" id="SSF52540">
    <property type="entry name" value="P-loop containing nucleoside triphosphate hydrolases"/>
    <property type="match status" value="1"/>
</dbReference>
<dbReference type="GO" id="GO:0015807">
    <property type="term" value="P:L-amino acid transport"/>
    <property type="evidence" value="ECO:0007669"/>
    <property type="project" value="TreeGrafter"/>
</dbReference>
<name>A0A5N3P6L8_9HYPH</name>
<dbReference type="EMBL" id="VCMV01000037">
    <property type="protein sequence ID" value="KAB0265311.1"/>
    <property type="molecule type" value="Genomic_DNA"/>
</dbReference>
<dbReference type="InterPro" id="IPR027417">
    <property type="entry name" value="P-loop_NTPase"/>
</dbReference>
<evidence type="ECO:0000313" key="7">
    <source>
        <dbReference type="EMBL" id="KAB0265311.1"/>
    </source>
</evidence>
<organism evidence="7 8">
    <name type="scientific">Microvirga brassicacearum</name>
    <dbReference type="NCBI Taxonomy" id="2580413"/>
    <lineage>
        <taxon>Bacteria</taxon>
        <taxon>Pseudomonadati</taxon>
        <taxon>Pseudomonadota</taxon>
        <taxon>Alphaproteobacteria</taxon>
        <taxon>Hyphomicrobiales</taxon>
        <taxon>Methylobacteriaceae</taxon>
        <taxon>Microvirga</taxon>
    </lineage>
</organism>
<dbReference type="PROSITE" id="PS50893">
    <property type="entry name" value="ABC_TRANSPORTER_2"/>
    <property type="match status" value="1"/>
</dbReference>
<feature type="domain" description="ABC transporter" evidence="6">
    <location>
        <begin position="24"/>
        <end position="256"/>
    </location>
</feature>
<dbReference type="CDD" id="cd03224">
    <property type="entry name" value="ABC_TM1139_LivF_branched"/>
    <property type="match status" value="1"/>
</dbReference>
<gene>
    <name evidence="7" type="ORF">FEZ63_19035</name>
</gene>